<comment type="caution">
    <text evidence="1">The sequence shown here is derived from an EMBL/GenBank/DDBJ whole genome shotgun (WGS) entry which is preliminary data.</text>
</comment>
<gene>
    <name evidence="1" type="ORF">BIW11_10544</name>
</gene>
<dbReference type="AlphaFoldDB" id="A0A1V9XF55"/>
<proteinExistence type="predicted"/>
<dbReference type="EMBL" id="MNPL01012355">
    <property type="protein sequence ID" value="OQR72185.1"/>
    <property type="molecule type" value="Genomic_DNA"/>
</dbReference>
<keyword evidence="2" id="KW-1185">Reference proteome</keyword>
<organism evidence="1 2">
    <name type="scientific">Tropilaelaps mercedesae</name>
    <dbReference type="NCBI Taxonomy" id="418985"/>
    <lineage>
        <taxon>Eukaryota</taxon>
        <taxon>Metazoa</taxon>
        <taxon>Ecdysozoa</taxon>
        <taxon>Arthropoda</taxon>
        <taxon>Chelicerata</taxon>
        <taxon>Arachnida</taxon>
        <taxon>Acari</taxon>
        <taxon>Parasitiformes</taxon>
        <taxon>Mesostigmata</taxon>
        <taxon>Gamasina</taxon>
        <taxon>Dermanyssoidea</taxon>
        <taxon>Laelapidae</taxon>
        <taxon>Tropilaelaps</taxon>
    </lineage>
</organism>
<feature type="non-terminal residue" evidence="1">
    <location>
        <position position="172"/>
    </location>
</feature>
<sequence>MQLFKVDKPAYETLLSNLNQLLHGPSGSAGWPDRALIFRPFTREQLGPPESWLAQTKRAMLDGEGPWAEAGAAAALPLATVTDFDGMSLSLWFRVDAVGATHLVSLGDRQALLEVWLEQGPREGEHVGNSVMIRLAVSTARPLYERLWTGTIPLLSPLPNQRVLGSWAHIYV</sequence>
<protein>
    <submittedName>
        <fullName evidence="1">Uncharacterized protein</fullName>
    </submittedName>
</protein>
<dbReference type="InParanoid" id="A0A1V9XF55"/>
<reference evidence="1 2" key="1">
    <citation type="journal article" date="2017" name="Gigascience">
        <title>Draft genome of the honey bee ectoparasitic mite, Tropilaelaps mercedesae, is shaped by the parasitic life history.</title>
        <authorList>
            <person name="Dong X."/>
            <person name="Armstrong S.D."/>
            <person name="Xia D."/>
            <person name="Makepeace B.L."/>
            <person name="Darby A.C."/>
            <person name="Kadowaki T."/>
        </authorList>
    </citation>
    <scope>NUCLEOTIDE SEQUENCE [LARGE SCALE GENOMIC DNA]</scope>
    <source>
        <strain evidence="1">Wuxi-XJTLU</strain>
    </source>
</reference>
<name>A0A1V9XF55_9ACAR</name>
<evidence type="ECO:0000313" key="2">
    <source>
        <dbReference type="Proteomes" id="UP000192247"/>
    </source>
</evidence>
<accession>A0A1V9XF55</accession>
<evidence type="ECO:0000313" key="1">
    <source>
        <dbReference type="EMBL" id="OQR72185.1"/>
    </source>
</evidence>
<dbReference type="Proteomes" id="UP000192247">
    <property type="component" value="Unassembled WGS sequence"/>
</dbReference>